<evidence type="ECO:0000313" key="2">
    <source>
        <dbReference type="Proteomes" id="UP001240150"/>
    </source>
</evidence>
<reference evidence="1 2" key="1">
    <citation type="submission" date="2023-06" db="EMBL/GenBank/DDBJ databases">
        <authorList>
            <person name="Yushchuk O."/>
            <person name="Binda E."/>
            <person name="Ruckert-Reed C."/>
            <person name="Fedorenko V."/>
            <person name="Kalinowski J."/>
            <person name="Marinelli F."/>
        </authorList>
    </citation>
    <scope>NUCLEOTIDE SEQUENCE [LARGE SCALE GENOMIC DNA]</scope>
    <source>
        <strain evidence="1 2">NRRL 3884</strain>
    </source>
</reference>
<dbReference type="RefSeq" id="WP_284917069.1">
    <property type="nucleotide sequence ID" value="NZ_CP126980.1"/>
</dbReference>
<keyword evidence="2" id="KW-1185">Reference proteome</keyword>
<protein>
    <recommendedName>
        <fullName evidence="3">PD-(D/E)XK endonuclease-like domain-containing protein</fullName>
    </recommendedName>
</protein>
<organism evidence="1 2">
    <name type="scientific">Actinoplanes oblitus</name>
    <dbReference type="NCBI Taxonomy" id="3040509"/>
    <lineage>
        <taxon>Bacteria</taxon>
        <taxon>Bacillati</taxon>
        <taxon>Actinomycetota</taxon>
        <taxon>Actinomycetes</taxon>
        <taxon>Micromonosporales</taxon>
        <taxon>Micromonosporaceae</taxon>
        <taxon>Actinoplanes</taxon>
    </lineage>
</organism>
<sequence>MAYTRCTTFVDCIEDKTALGAWGKRMVLVGAARDPRLVDQARRLNPLDRADKQTLNRLADRAADLAGGSAKRDKGTYLHKLSEHVDRGEPLPPGTAQDVTDMAAYKTATVHLDVVHVERLVVVDALKVAGTPDRICYYEGPGPAGSPFAGNLITDLKTGSVDRGSLKMAMQLAVYSRGLFYDHATQARSPLPEVSQEWGLIIHLPAGTGQCTVHWIDLTIGWGAVQVAHQIRQLRSTRNILVPFRPGGIRDTPGPASLDTHV</sequence>
<dbReference type="Proteomes" id="UP001240150">
    <property type="component" value="Chromosome"/>
</dbReference>
<evidence type="ECO:0008006" key="3">
    <source>
        <dbReference type="Google" id="ProtNLM"/>
    </source>
</evidence>
<proteinExistence type="predicted"/>
<gene>
    <name evidence="1" type="ORF">ACTOB_007887</name>
</gene>
<name>A0ABY8WFP1_9ACTN</name>
<accession>A0ABY8WFP1</accession>
<dbReference type="EMBL" id="CP126980">
    <property type="protein sequence ID" value="WIM95757.1"/>
    <property type="molecule type" value="Genomic_DNA"/>
</dbReference>
<evidence type="ECO:0000313" key="1">
    <source>
        <dbReference type="EMBL" id="WIM95757.1"/>
    </source>
</evidence>